<gene>
    <name evidence="1" type="ORF">HRbin22_01340</name>
</gene>
<dbReference type="EMBL" id="BEHY01000026">
    <property type="protein sequence ID" value="GBD09093.1"/>
    <property type="molecule type" value="Genomic_DNA"/>
</dbReference>
<organism evidence="1 2">
    <name type="scientific">Candidatus Thermoflexus japonica</name>
    <dbReference type="NCBI Taxonomy" id="2035417"/>
    <lineage>
        <taxon>Bacteria</taxon>
        <taxon>Bacillati</taxon>
        <taxon>Chloroflexota</taxon>
        <taxon>Thermoflexia</taxon>
        <taxon>Thermoflexales</taxon>
        <taxon>Thermoflexaceae</taxon>
        <taxon>Thermoflexus</taxon>
    </lineage>
</organism>
<name>A0A2H5Y6M2_9CHLR</name>
<comment type="caution">
    <text evidence="1">The sequence shown here is derived from an EMBL/GenBank/DDBJ whole genome shotgun (WGS) entry which is preliminary data.</text>
</comment>
<accession>A0A2H5Y6M2</accession>
<evidence type="ECO:0000313" key="2">
    <source>
        <dbReference type="Proteomes" id="UP000236642"/>
    </source>
</evidence>
<dbReference type="Proteomes" id="UP000236642">
    <property type="component" value="Unassembled WGS sequence"/>
</dbReference>
<dbReference type="AlphaFoldDB" id="A0A2H5Y6M2"/>
<reference evidence="2" key="1">
    <citation type="submission" date="2017-09" db="EMBL/GenBank/DDBJ databases">
        <title>Metaegenomics of thermophilic ammonia-oxidizing enrichment culture.</title>
        <authorList>
            <person name="Kato S."/>
            <person name="Suzuki K."/>
        </authorList>
    </citation>
    <scope>NUCLEOTIDE SEQUENCE [LARGE SCALE GENOMIC DNA]</scope>
</reference>
<protein>
    <submittedName>
        <fullName evidence="1">Uncharacterized protein</fullName>
    </submittedName>
</protein>
<evidence type="ECO:0000313" key="1">
    <source>
        <dbReference type="EMBL" id="GBD09093.1"/>
    </source>
</evidence>
<proteinExistence type="predicted"/>
<sequence length="31" mass="3373">MRRDICEMAATTTGMMTTGWANGRGEARVVV</sequence>